<dbReference type="PROSITE" id="PS00092">
    <property type="entry name" value="N6_MTASE"/>
    <property type="match status" value="1"/>
</dbReference>
<protein>
    <submittedName>
        <fullName evidence="3">DNA methylase</fullName>
    </submittedName>
</protein>
<dbReference type="GO" id="GO:0008168">
    <property type="term" value="F:methyltransferase activity"/>
    <property type="evidence" value="ECO:0007669"/>
    <property type="project" value="UniProtKB-KW"/>
</dbReference>
<feature type="compositionally biased region" description="Low complexity" evidence="1">
    <location>
        <begin position="891"/>
        <end position="903"/>
    </location>
</feature>
<feature type="compositionally biased region" description="Polar residues" evidence="1">
    <location>
        <begin position="930"/>
        <end position="944"/>
    </location>
</feature>
<proteinExistence type="predicted"/>
<reference evidence="3" key="1">
    <citation type="submission" date="2018-12" db="EMBL/GenBank/DDBJ databases">
        <title>Novel natural products biosynthetic potential of the class Ktedonobacteria.</title>
        <authorList>
            <person name="Zheng Y."/>
            <person name="Saitou A."/>
            <person name="Wang C.M."/>
            <person name="Toyoda A."/>
            <person name="Minakuchi Y."/>
            <person name="Sekiguchi Y."/>
            <person name="Ueda K."/>
            <person name="Takano H."/>
            <person name="Sakai Y."/>
            <person name="Yokota A."/>
            <person name="Yabe S."/>
        </authorList>
    </citation>
    <scope>NUCLEOTIDE SEQUENCE</scope>
    <source>
        <strain evidence="3">A3-2</strain>
    </source>
</reference>
<name>A0A455SZP2_9CHLR</name>
<dbReference type="SUPFAM" id="SSF53335">
    <property type="entry name" value="S-adenosyl-L-methionine-dependent methyltransferases"/>
    <property type="match status" value="3"/>
</dbReference>
<accession>A0A455SZP2</accession>
<organism evidence="3">
    <name type="scientific">Thermogemmatispora argillosa</name>
    <dbReference type="NCBI Taxonomy" id="2045280"/>
    <lineage>
        <taxon>Bacteria</taxon>
        <taxon>Bacillati</taxon>
        <taxon>Chloroflexota</taxon>
        <taxon>Ktedonobacteria</taxon>
        <taxon>Thermogemmatisporales</taxon>
        <taxon>Thermogemmatisporaceae</taxon>
        <taxon>Thermogemmatispora</taxon>
    </lineage>
</organism>
<keyword evidence="3" id="KW-0489">Methyltransferase</keyword>
<dbReference type="AlphaFoldDB" id="A0A455SZP2"/>
<dbReference type="EMBL" id="AP019377">
    <property type="protein sequence ID" value="BBH93036.1"/>
    <property type="molecule type" value="Genomic_DNA"/>
</dbReference>
<feature type="compositionally biased region" description="Acidic residues" evidence="1">
    <location>
        <begin position="904"/>
        <end position="915"/>
    </location>
</feature>
<dbReference type="CDD" id="cd02440">
    <property type="entry name" value="AdoMet_MTases"/>
    <property type="match status" value="1"/>
</dbReference>
<dbReference type="Pfam" id="PF06634">
    <property type="entry name" value="DUF1156"/>
    <property type="match status" value="1"/>
</dbReference>
<evidence type="ECO:0000259" key="2">
    <source>
        <dbReference type="Pfam" id="PF06634"/>
    </source>
</evidence>
<feature type="domain" description="DUF1156" evidence="2">
    <location>
        <begin position="15"/>
        <end position="65"/>
    </location>
</feature>
<dbReference type="InterPro" id="IPR029063">
    <property type="entry name" value="SAM-dependent_MTases_sf"/>
</dbReference>
<dbReference type="GO" id="GO:0032259">
    <property type="term" value="P:methylation"/>
    <property type="evidence" value="ECO:0007669"/>
    <property type="project" value="UniProtKB-KW"/>
</dbReference>
<dbReference type="GO" id="GO:0003676">
    <property type="term" value="F:nucleic acid binding"/>
    <property type="evidence" value="ECO:0007669"/>
    <property type="project" value="InterPro"/>
</dbReference>
<keyword evidence="3" id="KW-0808">Transferase</keyword>
<evidence type="ECO:0000313" key="3">
    <source>
        <dbReference type="EMBL" id="BBH93036.1"/>
    </source>
</evidence>
<dbReference type="InterPro" id="IPR009537">
    <property type="entry name" value="DUF1156"/>
</dbReference>
<feature type="region of interest" description="Disordered" evidence="1">
    <location>
        <begin position="891"/>
        <end position="951"/>
    </location>
</feature>
<sequence length="1033" mass="116369">MPGDELPRRLIEVDFPLKQASLDAVHEKNVRHGHLSTLHIWPARRPLAACRAALLTALLPAPETEGQRRQLLQRIGGRVIDPVRRRRAPGSERASLEHREETEGGVLHWGRETGEALADLRQEIKAAFGGRAPRVLDPFAGGGAIPLEAMRLGCEVTAIDLNPVAWFLLKCTLEYPWRLAGERRRLPDFVLGWRSFMEAYLKAHGFKGKTLEAALMRLGLDGQGEGSGSAELRQHELTGLQIDVSLEADAAWHVRAWSEWVLRRARAALERFYPTLDGKATVAYLWARTMRCKNCRATVPLLKTRWLARTERKRVALRMKPNAERTGVVFEIWQDVPPPRGTAQERRAFERQAGGGTMSSTGVTCPCCGTVIKMEDIRFEGKAGRLGTVLTAVIVEGEQGKEYRLPTEEEQRLAEEAASALPALFAEIPFGLPEEPLPSKETLGIRVPLYGFERWHQLFTPRQLLALGTFVRETRAVREELQRHGYPPHWVEAISAYLALAIDRTANYMSTLCVWEPAAGEIKQTFLRFALPISWDFAEANPLSPNERFYNGAIASIAQVLGNLLIATPQASRPIILRQSATQTVSLDFDLIITDPPYYDAIPYADLMDFFYIWLRRSLHGLSSEIDAAFAAPLAPKWDHERNDGELIDDASRFGGDRQRSRAAYEDGMYRAFQACYRALRPDGRLVIVFAHKQPDAWETLVSALIRAGFVVVASWPIATEMRGGVRNFERASLSSSIWLVCQRRPESARPGWDRQVLSEMRQRITERLRHFWDVGIRGPDFIWSATGPALEIYSRYPVVKKADQPGQLMSISEFLRHVRRIVVDFMVGRVLSESGDSIRELDDVTAYYLLHRHSFGFEPVPSGTCILYAISCGLSDRDLVQRYDLLSRGAPASASNGNGSAPSDDEDEGDEEAGEEPRESSRSDLRLKSWQQRRQPHLGQSVSGRDDEPPPLIDQVHHLMHLWKAGDVRPVNDYLDRQMLDHKPLFRALLQALIELAPEGSDERSLLESISNHLTMRRGLPTYRLPFSQDAS</sequence>
<feature type="compositionally biased region" description="Basic and acidic residues" evidence="1">
    <location>
        <begin position="916"/>
        <end position="928"/>
    </location>
</feature>
<evidence type="ECO:0000256" key="1">
    <source>
        <dbReference type="SAM" id="MobiDB-lite"/>
    </source>
</evidence>
<dbReference type="InterPro" id="IPR002052">
    <property type="entry name" value="DNA_methylase_N6_adenine_CS"/>
</dbReference>
<dbReference type="Gene3D" id="3.40.50.150">
    <property type="entry name" value="Vaccinia Virus protein VP39"/>
    <property type="match status" value="2"/>
</dbReference>
<gene>
    <name evidence="3" type="ORF">KTA_12350</name>
</gene>
<dbReference type="REBASE" id="310663">
    <property type="entry name" value="M.TspA32ORF12350P"/>
</dbReference>